<dbReference type="PANTHER" id="PTHR35769">
    <property type="entry name" value="CALCINEURIN-LIKE METALLO-PHOSPHOESTERASE SUPERFAMILY PROTEIN"/>
    <property type="match status" value="1"/>
</dbReference>
<evidence type="ECO:0000313" key="3">
    <source>
        <dbReference type="Proteomes" id="UP000232323"/>
    </source>
</evidence>
<gene>
    <name evidence="2" type="ORF">CEUSTIGMA_g10023.t1</name>
</gene>
<dbReference type="PANTHER" id="PTHR35769:SF2">
    <property type="entry name" value="CALCINEURIN-LIKE METALLO-PHOSPHOESTERASE SUPERFAMILY PROTEIN"/>
    <property type="match status" value="1"/>
</dbReference>
<dbReference type="OrthoDB" id="3664at2759"/>
<dbReference type="Gene3D" id="3.60.21.10">
    <property type="match status" value="1"/>
</dbReference>
<dbReference type="InterPro" id="IPR027629">
    <property type="entry name" value="DevT-like"/>
</dbReference>
<dbReference type="EMBL" id="BEGY01000083">
    <property type="protein sequence ID" value="GAX82597.1"/>
    <property type="molecule type" value="Genomic_DNA"/>
</dbReference>
<feature type="domain" description="Calcineurin-like phosphoesterase" evidence="1">
    <location>
        <begin position="14"/>
        <end position="102"/>
    </location>
</feature>
<dbReference type="SUPFAM" id="SSF56300">
    <property type="entry name" value="Metallo-dependent phosphatases"/>
    <property type="match status" value="1"/>
</dbReference>
<dbReference type="AlphaFoldDB" id="A0A250XHN7"/>
<comment type="caution">
    <text evidence="2">The sequence shown here is derived from an EMBL/GenBank/DDBJ whole genome shotgun (WGS) entry which is preliminary data.</text>
</comment>
<protein>
    <recommendedName>
        <fullName evidence="1">Calcineurin-like phosphoesterase domain-containing protein</fullName>
    </recommendedName>
</protein>
<evidence type="ECO:0000313" key="2">
    <source>
        <dbReference type="EMBL" id="GAX82597.1"/>
    </source>
</evidence>
<name>A0A250XHN7_9CHLO</name>
<reference evidence="2 3" key="1">
    <citation type="submission" date="2017-08" db="EMBL/GenBank/DDBJ databases">
        <title>Acidophilic green algal genome provides insights into adaptation to an acidic environment.</title>
        <authorList>
            <person name="Hirooka S."/>
            <person name="Hirose Y."/>
            <person name="Kanesaki Y."/>
            <person name="Higuchi S."/>
            <person name="Fujiwara T."/>
            <person name="Onuma R."/>
            <person name="Era A."/>
            <person name="Ohbayashi R."/>
            <person name="Uzuka A."/>
            <person name="Nozaki H."/>
            <person name="Yoshikawa H."/>
            <person name="Miyagishima S.Y."/>
        </authorList>
    </citation>
    <scope>NUCLEOTIDE SEQUENCE [LARGE SCALE GENOMIC DNA]</scope>
    <source>
        <strain evidence="2 3">NIES-2499</strain>
    </source>
</reference>
<sequence length="254" mass="27454">MKPATTDAKTKRCRLIVVGDVHDAWDERDEAALHSLQGDMVLFVGDFGNEAVQLVSQVAQLKVPKAVILGNHDAWYTMTPKARRQPLSQTLAAVEMLQQMEASNWRNSISLHHPSLSAADILSRKASSSMVSSGTLQSVNDNAQQQEDIQEVGAIASKECQDHPLEHKSLSCSTEAGHSIVDRQVVDAQFRAVEAQLQMLGSCHVGFSSLPVAGKGLSIVGGRPFAKVTGFVNGCIAFSMLKPHFSNICGHLNQ</sequence>
<dbReference type="Pfam" id="PF12850">
    <property type="entry name" value="Metallophos_2"/>
    <property type="match status" value="1"/>
</dbReference>
<dbReference type="InterPro" id="IPR029052">
    <property type="entry name" value="Metallo-depent_PP-like"/>
</dbReference>
<dbReference type="Proteomes" id="UP000232323">
    <property type="component" value="Unassembled WGS sequence"/>
</dbReference>
<accession>A0A250XHN7</accession>
<keyword evidence="3" id="KW-1185">Reference proteome</keyword>
<dbReference type="InterPro" id="IPR024654">
    <property type="entry name" value="Calcineurin-like_PHP_lpxH"/>
</dbReference>
<evidence type="ECO:0000259" key="1">
    <source>
        <dbReference type="Pfam" id="PF12850"/>
    </source>
</evidence>
<organism evidence="2 3">
    <name type="scientific">Chlamydomonas eustigma</name>
    <dbReference type="NCBI Taxonomy" id="1157962"/>
    <lineage>
        <taxon>Eukaryota</taxon>
        <taxon>Viridiplantae</taxon>
        <taxon>Chlorophyta</taxon>
        <taxon>core chlorophytes</taxon>
        <taxon>Chlorophyceae</taxon>
        <taxon>CS clade</taxon>
        <taxon>Chlamydomonadales</taxon>
        <taxon>Chlamydomonadaceae</taxon>
        <taxon>Chlamydomonas</taxon>
    </lineage>
</organism>
<proteinExistence type="predicted"/>